<reference evidence="1" key="1">
    <citation type="submission" date="2020-08" db="EMBL/GenBank/DDBJ databases">
        <title>Multicomponent nature underlies the extraordinary mechanical properties of spider dragline silk.</title>
        <authorList>
            <person name="Kono N."/>
            <person name="Nakamura H."/>
            <person name="Mori M."/>
            <person name="Yoshida Y."/>
            <person name="Ohtoshi R."/>
            <person name="Malay A.D."/>
            <person name="Moran D.A.P."/>
            <person name="Tomita M."/>
            <person name="Numata K."/>
            <person name="Arakawa K."/>
        </authorList>
    </citation>
    <scope>NUCLEOTIDE SEQUENCE</scope>
</reference>
<dbReference type="EMBL" id="BMAW01057424">
    <property type="protein sequence ID" value="GFT10934.1"/>
    <property type="molecule type" value="Genomic_DNA"/>
</dbReference>
<dbReference type="AlphaFoldDB" id="A0A8X6NEQ1"/>
<name>A0A8X6NEQ1_NEPPI</name>
<evidence type="ECO:0000313" key="2">
    <source>
        <dbReference type="Proteomes" id="UP000887013"/>
    </source>
</evidence>
<sequence length="97" mass="11148">MCIFCYQFCSQFCKEFLCSSARKKSFYTRQQIMPLLWNHRVNIPSDGNSEMLSCTDIKLDRMENSALINTGRAGEDFRNVIVDGENKNQAGIIVLSR</sequence>
<protein>
    <submittedName>
        <fullName evidence="1">Uncharacterized protein</fullName>
    </submittedName>
</protein>
<comment type="caution">
    <text evidence="1">The sequence shown here is derived from an EMBL/GenBank/DDBJ whole genome shotgun (WGS) entry which is preliminary data.</text>
</comment>
<keyword evidence="2" id="KW-1185">Reference proteome</keyword>
<proteinExistence type="predicted"/>
<organism evidence="1 2">
    <name type="scientific">Nephila pilipes</name>
    <name type="common">Giant wood spider</name>
    <name type="synonym">Nephila maculata</name>
    <dbReference type="NCBI Taxonomy" id="299642"/>
    <lineage>
        <taxon>Eukaryota</taxon>
        <taxon>Metazoa</taxon>
        <taxon>Ecdysozoa</taxon>
        <taxon>Arthropoda</taxon>
        <taxon>Chelicerata</taxon>
        <taxon>Arachnida</taxon>
        <taxon>Araneae</taxon>
        <taxon>Araneomorphae</taxon>
        <taxon>Entelegynae</taxon>
        <taxon>Araneoidea</taxon>
        <taxon>Nephilidae</taxon>
        <taxon>Nephila</taxon>
    </lineage>
</organism>
<gene>
    <name evidence="1" type="ORF">NPIL_450851</name>
</gene>
<dbReference type="Proteomes" id="UP000887013">
    <property type="component" value="Unassembled WGS sequence"/>
</dbReference>
<accession>A0A8X6NEQ1</accession>
<evidence type="ECO:0000313" key="1">
    <source>
        <dbReference type="EMBL" id="GFT10934.1"/>
    </source>
</evidence>